<proteinExistence type="predicted"/>
<dbReference type="Gene3D" id="3.40.30.10">
    <property type="entry name" value="Glutaredoxin"/>
    <property type="match status" value="1"/>
</dbReference>
<sequence>MRKDDSMEPTAAVQAVTAAEFESVVTADRGIIVVSFAVDNAAFEEHNASLEWFAVTQSRRVGTVSVDAPANGPLVERFCITTLPTLLIFQAGALVLTWAAPRNLDALPAVIDRLEAEPDTPIPLPEQPVAAAHTIAVPDPVSLNIDHGSAASLAHMAPDALDHLLLFDTPVTAADIEHLTGLTLLVLMNTGIDDNSIQRLAALTRLRQLEIADRTGPEDPPEPESTALAALRAALPHTVINGLRGRSDLIAVIRPRDTRPPMGHSYISTEVTGIPIPGGGPLILTFQDGRLSANSGCNTATGPVDLQGNRLRVGTMVHTAKGCLGDRGRADAWQGGLLHSRPTWTLVGDTLTVRGNGSTITLLDRKAARPDEP</sequence>
<dbReference type="Gene3D" id="2.40.128.270">
    <property type="match status" value="1"/>
</dbReference>
<dbReference type="SUPFAM" id="SSF52833">
    <property type="entry name" value="Thioredoxin-like"/>
    <property type="match status" value="1"/>
</dbReference>
<feature type="domain" description="DUF306" evidence="1">
    <location>
        <begin position="264"/>
        <end position="358"/>
    </location>
</feature>
<dbReference type="Pfam" id="PF03724">
    <property type="entry name" value="META"/>
    <property type="match status" value="1"/>
</dbReference>
<evidence type="ECO:0000313" key="3">
    <source>
        <dbReference type="Proteomes" id="UP000466794"/>
    </source>
</evidence>
<organism evidence="2 3">
    <name type="scientific">Nocardia terrae</name>
    <dbReference type="NCBI Taxonomy" id="2675851"/>
    <lineage>
        <taxon>Bacteria</taxon>
        <taxon>Bacillati</taxon>
        <taxon>Actinomycetota</taxon>
        <taxon>Actinomycetes</taxon>
        <taxon>Mycobacteriales</taxon>
        <taxon>Nocardiaceae</taxon>
        <taxon>Nocardia</taxon>
    </lineage>
</organism>
<name>A0A7K1USZ5_9NOCA</name>
<comment type="caution">
    <text evidence="2">The sequence shown here is derived from an EMBL/GenBank/DDBJ whole genome shotgun (WGS) entry which is preliminary data.</text>
</comment>
<dbReference type="RefSeq" id="WP_157386636.1">
    <property type="nucleotide sequence ID" value="NZ_WRPP01000001.1"/>
</dbReference>
<gene>
    <name evidence="2" type="ORF">GPX89_08425</name>
</gene>
<keyword evidence="3" id="KW-1185">Reference proteome</keyword>
<dbReference type="Proteomes" id="UP000466794">
    <property type="component" value="Unassembled WGS sequence"/>
</dbReference>
<reference evidence="2 3" key="1">
    <citation type="submission" date="2019-12" db="EMBL/GenBank/DDBJ databases">
        <title>Nocardia sp. nov. ET3-3 isolated from soil.</title>
        <authorList>
            <person name="Kanchanasin P."/>
            <person name="Tanasupawat S."/>
            <person name="Yuki M."/>
            <person name="Kudo T."/>
        </authorList>
    </citation>
    <scope>NUCLEOTIDE SEQUENCE [LARGE SCALE GENOMIC DNA]</scope>
    <source>
        <strain evidence="2 3">ET3-3</strain>
    </source>
</reference>
<protein>
    <submittedName>
        <fullName evidence="2">META domain-containing protein</fullName>
    </submittedName>
</protein>
<accession>A0A7K1USZ5</accession>
<evidence type="ECO:0000259" key="1">
    <source>
        <dbReference type="Pfam" id="PF03724"/>
    </source>
</evidence>
<dbReference type="EMBL" id="WRPP01000001">
    <property type="protein sequence ID" value="MVU77269.1"/>
    <property type="molecule type" value="Genomic_DNA"/>
</dbReference>
<dbReference type="InterPro" id="IPR036249">
    <property type="entry name" value="Thioredoxin-like_sf"/>
</dbReference>
<dbReference type="InterPro" id="IPR038670">
    <property type="entry name" value="HslJ-like_sf"/>
</dbReference>
<dbReference type="AlphaFoldDB" id="A0A7K1USZ5"/>
<dbReference type="InterPro" id="IPR005184">
    <property type="entry name" value="DUF306_Meta_HslJ"/>
</dbReference>
<evidence type="ECO:0000313" key="2">
    <source>
        <dbReference type="EMBL" id="MVU77269.1"/>
    </source>
</evidence>